<name>A0ABV7HZK8_9GAMM</name>
<gene>
    <name evidence="3" type="ORF">ACFOEB_16165</name>
</gene>
<evidence type="ECO:0000313" key="3">
    <source>
        <dbReference type="EMBL" id="MFC3156746.1"/>
    </source>
</evidence>
<feature type="domain" description="PepSY" evidence="2">
    <location>
        <begin position="43"/>
        <end position="97"/>
    </location>
</feature>
<proteinExistence type="predicted"/>
<dbReference type="Pfam" id="PF03413">
    <property type="entry name" value="PepSY"/>
    <property type="match status" value="1"/>
</dbReference>
<evidence type="ECO:0000256" key="1">
    <source>
        <dbReference type="SAM" id="SignalP"/>
    </source>
</evidence>
<evidence type="ECO:0000313" key="4">
    <source>
        <dbReference type="Proteomes" id="UP001595548"/>
    </source>
</evidence>
<dbReference type="InterPro" id="IPR025711">
    <property type="entry name" value="PepSY"/>
</dbReference>
<dbReference type="Gene3D" id="3.10.450.40">
    <property type="match status" value="1"/>
</dbReference>
<evidence type="ECO:0000259" key="2">
    <source>
        <dbReference type="Pfam" id="PF03413"/>
    </source>
</evidence>
<keyword evidence="4" id="KW-1185">Reference proteome</keyword>
<organism evidence="3 4">
    <name type="scientific">Gilvimarinus japonicus</name>
    <dbReference type="NCBI Taxonomy" id="1796469"/>
    <lineage>
        <taxon>Bacteria</taxon>
        <taxon>Pseudomonadati</taxon>
        <taxon>Pseudomonadota</taxon>
        <taxon>Gammaproteobacteria</taxon>
        <taxon>Cellvibrionales</taxon>
        <taxon>Cellvibrionaceae</taxon>
        <taxon>Gilvimarinus</taxon>
    </lineage>
</organism>
<dbReference type="Proteomes" id="UP001595548">
    <property type="component" value="Unassembled WGS sequence"/>
</dbReference>
<feature type="chain" id="PRO_5045887819" evidence="1">
    <location>
        <begin position="21"/>
        <end position="100"/>
    </location>
</feature>
<accession>A0ABV7HZK8</accession>
<comment type="caution">
    <text evidence="3">The sequence shown here is derived from an EMBL/GenBank/DDBJ whole genome shotgun (WGS) entry which is preliminary data.</text>
</comment>
<keyword evidence="1" id="KW-0732">Signal</keyword>
<dbReference type="RefSeq" id="WP_339615886.1">
    <property type="nucleotide sequence ID" value="NZ_AP031500.1"/>
</dbReference>
<sequence length="100" mass="10069">MIRLICIIAGLLLATSMAVAAPGAPTLAGHLANPVAAGSAQCAISAAKAGQIASKLYGGKVIDVKQVSVQGRAAFRVKLLQSNGRIHSVLIDAGNGRPLQ</sequence>
<reference evidence="4" key="1">
    <citation type="journal article" date="2019" name="Int. J. Syst. Evol. Microbiol.">
        <title>The Global Catalogue of Microorganisms (GCM) 10K type strain sequencing project: providing services to taxonomists for standard genome sequencing and annotation.</title>
        <authorList>
            <consortium name="The Broad Institute Genomics Platform"/>
            <consortium name="The Broad Institute Genome Sequencing Center for Infectious Disease"/>
            <person name="Wu L."/>
            <person name="Ma J."/>
        </authorList>
    </citation>
    <scope>NUCLEOTIDE SEQUENCE [LARGE SCALE GENOMIC DNA]</scope>
    <source>
        <strain evidence="4">KCTC 52141</strain>
    </source>
</reference>
<dbReference type="EMBL" id="JBHRTL010000031">
    <property type="protein sequence ID" value="MFC3156746.1"/>
    <property type="molecule type" value="Genomic_DNA"/>
</dbReference>
<feature type="signal peptide" evidence="1">
    <location>
        <begin position="1"/>
        <end position="20"/>
    </location>
</feature>
<protein>
    <submittedName>
        <fullName evidence="3">PepSY domain-containing protein</fullName>
    </submittedName>
</protein>